<keyword evidence="6" id="KW-0175">Coiled coil</keyword>
<dbReference type="CDD" id="cd09912">
    <property type="entry name" value="DLP_2"/>
    <property type="match status" value="1"/>
</dbReference>
<dbReference type="Proteomes" id="UP001197974">
    <property type="component" value="Chromosome"/>
</dbReference>
<dbReference type="SUPFAM" id="SSF52540">
    <property type="entry name" value="P-loop containing nucleoside triphosphate hydrolases"/>
    <property type="match status" value="2"/>
</dbReference>
<evidence type="ECO:0000313" key="8">
    <source>
        <dbReference type="EMBL" id="WLR43689.1"/>
    </source>
</evidence>
<gene>
    <name evidence="8" type="ORF">LC087_05985</name>
</gene>
<evidence type="ECO:0000256" key="1">
    <source>
        <dbReference type="ARBA" id="ARBA00004370"/>
    </source>
</evidence>
<name>A0ABY9JWC6_9BACI</name>
<evidence type="ECO:0000256" key="2">
    <source>
        <dbReference type="ARBA" id="ARBA00022741"/>
    </source>
</evidence>
<evidence type="ECO:0000256" key="4">
    <source>
        <dbReference type="ARBA" id="ARBA00023134"/>
    </source>
</evidence>
<accession>A0ABY9JWC6</accession>
<evidence type="ECO:0000313" key="9">
    <source>
        <dbReference type="Proteomes" id="UP001197974"/>
    </source>
</evidence>
<feature type="domain" description="Dynamin N-terminal" evidence="7">
    <location>
        <begin position="43"/>
        <end position="196"/>
    </location>
</feature>
<protein>
    <submittedName>
        <fullName evidence="8">Dynamin family protein</fullName>
    </submittedName>
</protein>
<dbReference type="PANTHER" id="PTHR10465">
    <property type="entry name" value="TRANSMEMBRANE GTPASE FZO1"/>
    <property type="match status" value="1"/>
</dbReference>
<feature type="coiled-coil region" evidence="6">
    <location>
        <begin position="565"/>
        <end position="592"/>
    </location>
</feature>
<proteinExistence type="predicted"/>
<dbReference type="Gene3D" id="3.40.50.300">
    <property type="entry name" value="P-loop containing nucleotide triphosphate hydrolases"/>
    <property type="match status" value="2"/>
</dbReference>
<feature type="coiled-coil region" evidence="6">
    <location>
        <begin position="473"/>
        <end position="510"/>
    </location>
</feature>
<keyword evidence="3" id="KW-0378">Hydrolase</keyword>
<evidence type="ECO:0000256" key="6">
    <source>
        <dbReference type="SAM" id="Coils"/>
    </source>
</evidence>
<evidence type="ECO:0000256" key="5">
    <source>
        <dbReference type="ARBA" id="ARBA00023136"/>
    </source>
</evidence>
<evidence type="ECO:0000259" key="7">
    <source>
        <dbReference type="Pfam" id="PF00350"/>
    </source>
</evidence>
<dbReference type="RefSeq" id="WP_306020330.1">
    <property type="nucleotide sequence ID" value="NZ_CP129013.1"/>
</dbReference>
<reference evidence="8 9" key="1">
    <citation type="submission" date="2023-06" db="EMBL/GenBank/DDBJ databases">
        <title>Five Gram-positive bacteria isolated from mangrove sediments in Shenzhen, Guangdong, China.</title>
        <authorList>
            <person name="Yu S."/>
            <person name="Zheng W."/>
            <person name="Huang Y."/>
        </authorList>
    </citation>
    <scope>NUCLEOTIDE SEQUENCE [LARGE SCALE GENOMIC DNA]</scope>
    <source>
        <strain evidence="8 9">SaN35-3</strain>
    </source>
</reference>
<keyword evidence="4" id="KW-0342">GTP-binding</keyword>
<evidence type="ECO:0000256" key="3">
    <source>
        <dbReference type="ARBA" id="ARBA00022801"/>
    </source>
</evidence>
<dbReference type="Pfam" id="PF00350">
    <property type="entry name" value="Dynamin_N"/>
    <property type="match status" value="2"/>
</dbReference>
<keyword evidence="5" id="KW-0472">Membrane</keyword>
<dbReference type="InterPro" id="IPR027417">
    <property type="entry name" value="P-loop_NTPase"/>
</dbReference>
<dbReference type="EMBL" id="CP129013">
    <property type="protein sequence ID" value="WLR43689.1"/>
    <property type="molecule type" value="Genomic_DNA"/>
</dbReference>
<feature type="domain" description="Dynamin N-terminal" evidence="7">
    <location>
        <begin position="596"/>
        <end position="752"/>
    </location>
</feature>
<organism evidence="8 9">
    <name type="scientific">Bacillus carboniphilus</name>
    <dbReference type="NCBI Taxonomy" id="86663"/>
    <lineage>
        <taxon>Bacteria</taxon>
        <taxon>Bacillati</taxon>
        <taxon>Bacillota</taxon>
        <taxon>Bacilli</taxon>
        <taxon>Bacillales</taxon>
        <taxon>Bacillaceae</taxon>
        <taxon>Bacillus</taxon>
    </lineage>
</organism>
<keyword evidence="2" id="KW-0547">Nucleotide-binding</keyword>
<keyword evidence="9" id="KW-1185">Reference proteome</keyword>
<dbReference type="PANTHER" id="PTHR10465:SF0">
    <property type="entry name" value="SARCALUMENIN"/>
    <property type="match status" value="1"/>
</dbReference>
<dbReference type="InterPro" id="IPR045063">
    <property type="entry name" value="Dynamin_N"/>
</dbReference>
<comment type="subcellular location">
    <subcellularLocation>
        <location evidence="1">Membrane</location>
    </subcellularLocation>
</comment>
<dbReference type="InterPro" id="IPR027094">
    <property type="entry name" value="Mitofusin_fam"/>
</dbReference>
<sequence length="753" mass="87256">MKVNQLKMEILSIFENIKDQLSQSERNKWLYLSEKVESGKIYIAFTGHFSAGKSSILNALVLGEILPSSPVPTSSTIVMLGKGNNMVEATTKDGEIYRWIEGIQPKQIQLLCKGEEVEKVKISSDDFNLKENLMLLDTPGIDSTDTWHQERTNNALYLADAIFYVTDYHHVQSEQNIQFIKNQINKGKNIFLIVNQIDKHNEKEISWSEYEKRIQGTFIPIGLKQENILFTSIYNDELENDLYRLLHNIKRSSIKESIDSLLDDWQEEQIHLVREDLKTSLEDIKKLPSLHQERKQVEKQLNIIASEGLNKIGELRKSIQSIISNANLTPFHIRESIENFIEVKQDTFKKGFVFSKKKTEQTKKQRIQELITQFQKQLDAELNWHLREELKSFYDQNQLSDPTILKEMNEFQLCLDSDDFERVLKEGALLNNEYVLQYGADLKNYVSRMVKSSLDPMLNHIEDEFETRNRINIDEKSAIIIELTEKIERLTEVKERVNNIKQKREQLLQIDGSHSSLKDDHNVYYMKKDEWPFQIKQKGQTKTKQIGRKKKMPRLKEPDQFLLQASVEVQKIDGFENEANKLQNRAKSVKNKTFTVALFGAFSAGKSSFANAWIKDNIFPSSPTPTTAVITKLTRPNSIFMHKQVVISYKTRENFQKEIHRFLNEHGYRDVEIEEGLIQLSKNGSISVKERASVYKSGLSLLEKKKKQQVISIDQLQTYAVKEEEAVIIEEIVIYYDCSLTRSGVTIVDTPGA</sequence>